<dbReference type="EMBL" id="ADLK01000007">
    <property type="protein sequence ID" value="KMW23063.1"/>
    <property type="molecule type" value="Genomic_DNA"/>
</dbReference>
<evidence type="ECO:0000256" key="8">
    <source>
        <dbReference type="RuleBase" id="RU363041"/>
    </source>
</evidence>
<feature type="transmembrane region" description="Helical" evidence="8">
    <location>
        <begin position="71"/>
        <end position="93"/>
    </location>
</feature>
<dbReference type="GO" id="GO:0005886">
    <property type="term" value="C:plasma membrane"/>
    <property type="evidence" value="ECO:0007669"/>
    <property type="project" value="UniProtKB-SubCell"/>
</dbReference>
<keyword evidence="5 8" id="KW-0812">Transmembrane</keyword>
<dbReference type="PATRIC" id="fig|742734.4.peg.1230"/>
<feature type="transmembrane region" description="Helical" evidence="8">
    <location>
        <begin position="152"/>
        <end position="171"/>
    </location>
</feature>
<evidence type="ECO:0000256" key="2">
    <source>
        <dbReference type="ARBA" id="ARBA00009142"/>
    </source>
</evidence>
<dbReference type="OrthoDB" id="554695at2"/>
<dbReference type="InterPro" id="IPR052017">
    <property type="entry name" value="TSUP"/>
</dbReference>
<dbReference type="PANTHER" id="PTHR30269:SF0">
    <property type="entry name" value="MEMBRANE TRANSPORTER PROTEIN YFCA-RELATED"/>
    <property type="match status" value="1"/>
</dbReference>
<feature type="transmembrane region" description="Helical" evidence="8">
    <location>
        <begin position="192"/>
        <end position="219"/>
    </location>
</feature>
<evidence type="ECO:0000313" key="10">
    <source>
        <dbReference type="Proteomes" id="UP000037392"/>
    </source>
</evidence>
<dbReference type="Proteomes" id="UP000037392">
    <property type="component" value="Unassembled WGS sequence"/>
</dbReference>
<sequence length="251" mass="25732">MIQYLIVCPLVFVAGLVDSIAGGGGLIALPAYLIAGVPAHVALGTNKLSSAMGTVVSTARFAKHGYLKGKMFMAACSAAAALVGSSLGAHLALMVPETVIKHMMILILPIVAFYVLRNKDMGAGKRTGVISDKKVFAICVLAAFFVGGYDGFYGPGTGTFLILILTGAAGLDTRSASAQTKVINLASNIAALATFIFTGNVFYPLGLTAGVCSIAGHYIGAGMVAHDGQKVVRPVVLLVLAVLFVKILSGN</sequence>
<reference evidence="9 10" key="1">
    <citation type="submission" date="2011-04" db="EMBL/GenBank/DDBJ databases">
        <title>The Genome Sequence of Clostridium citroniae WAL-19142.</title>
        <authorList>
            <consortium name="The Broad Institute Genome Sequencing Platform"/>
            <person name="Earl A."/>
            <person name="Ward D."/>
            <person name="Feldgarden M."/>
            <person name="Gevers D."/>
            <person name="Warren Y.A."/>
            <person name="Tyrrell K.L."/>
            <person name="Citron D.M."/>
            <person name="Goldstein E.J."/>
            <person name="Daigneault M."/>
            <person name="Allen-Vercoe E."/>
            <person name="Young S.K."/>
            <person name="Zeng Q."/>
            <person name="Gargeya S."/>
            <person name="Fitzgerald M."/>
            <person name="Haas B."/>
            <person name="Abouelleil A."/>
            <person name="Alvarado L."/>
            <person name="Arachchi H.M."/>
            <person name="Berlin A."/>
            <person name="Brown A."/>
            <person name="Chapman S.B."/>
            <person name="Chen Z."/>
            <person name="Dunbar C."/>
            <person name="Freedman E."/>
            <person name="Gearin G."/>
            <person name="Gellesch M."/>
            <person name="Goldberg J."/>
            <person name="Griggs A."/>
            <person name="Gujja S."/>
            <person name="Heilman E.R."/>
            <person name="Heiman D."/>
            <person name="Howarth C."/>
            <person name="Larson L."/>
            <person name="Lui A."/>
            <person name="MacDonald P.J."/>
            <person name="Mehta T."/>
            <person name="Montmayeur A."/>
            <person name="Murphy C."/>
            <person name="Neiman D."/>
            <person name="Pearson M."/>
            <person name="Priest M."/>
            <person name="Roberts A."/>
            <person name="Saif S."/>
            <person name="Shea T."/>
            <person name="Shenoy N."/>
            <person name="Sisk P."/>
            <person name="Stolte C."/>
            <person name="Sykes S."/>
            <person name="White J."/>
            <person name="Yandava C."/>
            <person name="Wortman J."/>
            <person name="Nusbaum C."/>
            <person name="Birren B."/>
        </authorList>
    </citation>
    <scope>NUCLEOTIDE SEQUENCE [LARGE SCALE GENOMIC DNA]</scope>
    <source>
        <strain evidence="9 10">WAL-19142</strain>
    </source>
</reference>
<feature type="transmembrane region" description="Helical" evidence="8">
    <location>
        <begin position="99"/>
        <end position="116"/>
    </location>
</feature>
<proteinExistence type="inferred from homology"/>
<keyword evidence="6 8" id="KW-1133">Transmembrane helix</keyword>
<keyword evidence="7 8" id="KW-0472">Membrane</keyword>
<gene>
    <name evidence="9" type="ORF">HMPREF9470_01150</name>
</gene>
<dbReference type="GeneID" id="93165030"/>
<feature type="transmembrane region" description="Helical" evidence="8">
    <location>
        <begin position="231"/>
        <end position="249"/>
    </location>
</feature>
<keyword evidence="3" id="KW-0813">Transport</keyword>
<evidence type="ECO:0000256" key="3">
    <source>
        <dbReference type="ARBA" id="ARBA00022448"/>
    </source>
</evidence>
<comment type="caution">
    <text evidence="9">The sequence shown here is derived from an EMBL/GenBank/DDBJ whole genome shotgun (WGS) entry which is preliminary data.</text>
</comment>
<dbReference type="InterPro" id="IPR002781">
    <property type="entry name" value="TM_pro_TauE-like"/>
</dbReference>
<comment type="similarity">
    <text evidence="2 8">Belongs to the 4-toluene sulfonate uptake permease (TSUP) (TC 2.A.102) family.</text>
</comment>
<evidence type="ECO:0000256" key="4">
    <source>
        <dbReference type="ARBA" id="ARBA00022475"/>
    </source>
</evidence>
<evidence type="ECO:0000256" key="5">
    <source>
        <dbReference type="ARBA" id="ARBA00022692"/>
    </source>
</evidence>
<dbReference type="RefSeq" id="WP_007867607.1">
    <property type="nucleotide sequence ID" value="NZ_KQ235876.1"/>
</dbReference>
<feature type="transmembrane region" description="Helical" evidence="8">
    <location>
        <begin position="29"/>
        <end position="50"/>
    </location>
</feature>
<evidence type="ECO:0000313" key="9">
    <source>
        <dbReference type="EMBL" id="KMW23063.1"/>
    </source>
</evidence>
<accession>A0A0J9CD08</accession>
<comment type="subcellular location">
    <subcellularLocation>
        <location evidence="1 8">Cell membrane</location>
        <topology evidence="1 8">Multi-pass membrane protein</topology>
    </subcellularLocation>
</comment>
<feature type="transmembrane region" description="Helical" evidence="8">
    <location>
        <begin position="128"/>
        <end position="146"/>
    </location>
</feature>
<evidence type="ECO:0000256" key="6">
    <source>
        <dbReference type="ARBA" id="ARBA00022989"/>
    </source>
</evidence>
<protein>
    <recommendedName>
        <fullName evidence="8">Probable membrane transporter protein</fullName>
    </recommendedName>
</protein>
<keyword evidence="4 8" id="KW-1003">Cell membrane</keyword>
<evidence type="ECO:0000256" key="7">
    <source>
        <dbReference type="ARBA" id="ARBA00023136"/>
    </source>
</evidence>
<dbReference type="PANTHER" id="PTHR30269">
    <property type="entry name" value="TRANSMEMBRANE PROTEIN YFCA"/>
    <property type="match status" value="1"/>
</dbReference>
<organism evidence="9 10">
    <name type="scientific">[Clostridium] citroniae WAL-19142</name>
    <dbReference type="NCBI Taxonomy" id="742734"/>
    <lineage>
        <taxon>Bacteria</taxon>
        <taxon>Bacillati</taxon>
        <taxon>Bacillota</taxon>
        <taxon>Clostridia</taxon>
        <taxon>Lachnospirales</taxon>
        <taxon>Lachnospiraceae</taxon>
        <taxon>Enterocloster</taxon>
    </lineage>
</organism>
<dbReference type="AlphaFoldDB" id="A0A0J9CD08"/>
<name>A0A0J9CD08_9FIRM</name>
<dbReference type="Pfam" id="PF01925">
    <property type="entry name" value="TauE"/>
    <property type="match status" value="1"/>
</dbReference>
<evidence type="ECO:0000256" key="1">
    <source>
        <dbReference type="ARBA" id="ARBA00004651"/>
    </source>
</evidence>